<dbReference type="FunFam" id="1.10.510.10:FF:000175">
    <property type="entry name" value="Myosin light chain kinase, smooth muscle"/>
    <property type="match status" value="1"/>
</dbReference>
<reference evidence="31" key="1">
    <citation type="submission" date="2019-06" db="EMBL/GenBank/DDBJ databases">
        <authorList>
            <consortium name="Wellcome Sanger Institute Data Sharing"/>
        </authorList>
    </citation>
    <scope>NUCLEOTIDE SEQUENCE [LARGE SCALE GENOMIC DNA]</scope>
</reference>
<dbReference type="GO" id="GO:0005524">
    <property type="term" value="F:ATP binding"/>
    <property type="evidence" value="ECO:0007669"/>
    <property type="project" value="UniProtKB-UniRule"/>
</dbReference>
<comment type="subcellular location">
    <subcellularLocation>
        <location evidence="3">Cell projection</location>
        <location evidence="3">Lamellipodium</location>
    </subcellularLocation>
    <subcellularLocation>
        <location evidence="4">Cytoplasm</location>
        <location evidence="4">Cytoskeleton</location>
        <location evidence="4">Stress fiber</location>
    </subcellularLocation>
</comment>
<evidence type="ECO:0000256" key="24">
    <source>
        <dbReference type="ARBA" id="ARBA00023319"/>
    </source>
</evidence>
<dbReference type="GO" id="GO:0003779">
    <property type="term" value="F:actin binding"/>
    <property type="evidence" value="ECO:0007669"/>
    <property type="project" value="UniProtKB-KW"/>
</dbReference>
<dbReference type="Proteomes" id="UP000472267">
    <property type="component" value="Chromosome 16"/>
</dbReference>
<dbReference type="Pfam" id="PF07679">
    <property type="entry name" value="I-set"/>
    <property type="match status" value="3"/>
</dbReference>
<feature type="compositionally biased region" description="Basic and acidic residues" evidence="27">
    <location>
        <begin position="69"/>
        <end position="80"/>
    </location>
</feature>
<dbReference type="GO" id="GO:0005516">
    <property type="term" value="F:calmodulin binding"/>
    <property type="evidence" value="ECO:0007669"/>
    <property type="project" value="UniProtKB-KW"/>
</dbReference>
<feature type="domain" description="Ig-like" evidence="29">
    <location>
        <begin position="749"/>
        <end position="840"/>
    </location>
</feature>
<evidence type="ECO:0000256" key="13">
    <source>
        <dbReference type="ARBA" id="ARBA00022737"/>
    </source>
</evidence>
<evidence type="ECO:0000256" key="9">
    <source>
        <dbReference type="ARBA" id="ARBA00022527"/>
    </source>
</evidence>
<keyword evidence="21" id="KW-0009">Actin-binding</keyword>
<keyword evidence="12" id="KW-0479">Metal-binding</keyword>
<dbReference type="PANTHER" id="PTHR47633">
    <property type="entry name" value="IMMUNOGLOBULIN"/>
    <property type="match status" value="1"/>
</dbReference>
<dbReference type="GO" id="GO:0004687">
    <property type="term" value="F:myosin light chain kinase activity"/>
    <property type="evidence" value="ECO:0007669"/>
    <property type="project" value="UniProtKB-EC"/>
</dbReference>
<dbReference type="Gene3D" id="2.60.40.10">
    <property type="entry name" value="Immunoglobulins"/>
    <property type="match status" value="4"/>
</dbReference>
<name>A0A672IA39_SALFA</name>
<organism evidence="31 32">
    <name type="scientific">Salarias fasciatus</name>
    <name type="common">Jewelled blenny</name>
    <name type="synonym">Blennius fasciatus</name>
    <dbReference type="NCBI Taxonomy" id="181472"/>
    <lineage>
        <taxon>Eukaryota</taxon>
        <taxon>Metazoa</taxon>
        <taxon>Chordata</taxon>
        <taxon>Craniata</taxon>
        <taxon>Vertebrata</taxon>
        <taxon>Euteleostomi</taxon>
        <taxon>Actinopterygii</taxon>
        <taxon>Neopterygii</taxon>
        <taxon>Teleostei</taxon>
        <taxon>Neoteleostei</taxon>
        <taxon>Acanthomorphata</taxon>
        <taxon>Ovalentaria</taxon>
        <taxon>Blenniimorphae</taxon>
        <taxon>Blenniiformes</taxon>
        <taxon>Blennioidei</taxon>
        <taxon>Blenniidae</taxon>
        <taxon>Salariinae</taxon>
        <taxon>Salarias</taxon>
    </lineage>
</organism>
<dbReference type="FunFam" id="2.60.40.10:FF:000080">
    <property type="entry name" value="Myosin light chain kinase, smooth muscle"/>
    <property type="match status" value="1"/>
</dbReference>
<evidence type="ECO:0000256" key="18">
    <source>
        <dbReference type="ARBA" id="ARBA00022842"/>
    </source>
</evidence>
<sequence>MDFKANLKGVRPKPEEKSNSSQQVDFRSVLGKKGGSAGGGDGNKAGAAADGTKGSTDFRSLLTNKKKPQGPEKNGEKNGEKTAVNNCVDGGNNEKKTTTFVEKLSDVTVLDGQQLHLQCRLNTSSDVTVTWTLDGKVIKPSKFIVLSYQGGLCSLNINKALPEDEGQYKCRAENSAGQAECSCMVLVDENSSADKKSKKATPTSETLPPQILTFPEDMKILAGEKVEILCKFSGAPPITCTWLKFRKPIQEGSADISIESSDSSSKLTITSGQQEHCGCYTIELRNNYGLRQAALNLTIVDKPDPPAKVPAASDIRRSCLTLSWYGPTYDGGSAVQSYNLEIWDSVDQQWKHLVSCNSTSYNVQVRPRSGAGTGTLPVRVDSSGCNSVSVSEPSAGASVQPEYRDVTIKTETKVKELYDVEERLGTGKFGQVFKLVEKATKKVWAGKFIKAYSAKEKENVRQEIGIMNSLHHPKLVQCVDAFEGKSDIVMVLEMISGGELFERIIDEDFELTEREVIKYMLQIIDGVSFIHKQGIVHLDLKPENIMCVNKTGSKIKLIDFGLARRLENAGTLKVLFGTPEFVAPEVINYEAISYPTDMWSIGVICYILLSGLSPFMGDNDNETLSNVTSATWDFEDEAFDEISDTAKDFITNLLKKDMKARLTCAQCFEHTWLKQDTNTMKAKKLSKERMKKYILRRKWQKTGHAVRAIGRLSSMAMMAGVSAKKGSPTEEDNQFLECLEYEQRTECAPVFTSVIKDVEVVEGSAARFDCKIEGYPDPEVVWYKDDQPIKETRHYQIDYDEEGNCSLIISEVSGDDDAKYLVKAVNSLGEATCTAELLVEVMAGEGEEEEEEE</sequence>
<dbReference type="InterPro" id="IPR013783">
    <property type="entry name" value="Ig-like_fold"/>
</dbReference>
<evidence type="ECO:0000256" key="1">
    <source>
        <dbReference type="ARBA" id="ARBA00001913"/>
    </source>
</evidence>
<keyword evidence="19" id="KW-0112">Calmodulin-binding</keyword>
<evidence type="ECO:0000256" key="21">
    <source>
        <dbReference type="ARBA" id="ARBA00023203"/>
    </source>
</evidence>
<dbReference type="SMART" id="SM00408">
    <property type="entry name" value="IGc2"/>
    <property type="match status" value="3"/>
</dbReference>
<protein>
    <recommendedName>
        <fullName evidence="7">Myosin light chain kinase, smooth muscle</fullName>
        <ecNumber evidence="6">2.7.11.18</ecNumber>
    </recommendedName>
    <alternativeName>
        <fullName evidence="25">Telokin</fullName>
    </alternativeName>
</protein>
<accession>A0A672IA39</accession>
<evidence type="ECO:0000256" key="12">
    <source>
        <dbReference type="ARBA" id="ARBA00022723"/>
    </source>
</evidence>
<dbReference type="PROSITE" id="PS50835">
    <property type="entry name" value="IG_LIKE"/>
    <property type="match status" value="3"/>
</dbReference>
<dbReference type="SUPFAM" id="SSF49265">
    <property type="entry name" value="Fibronectin type III"/>
    <property type="match status" value="1"/>
</dbReference>
<feature type="domain" description="Fibronectin type-III" evidence="30">
    <location>
        <begin position="305"/>
        <end position="402"/>
    </location>
</feature>
<keyword evidence="23" id="KW-0966">Cell projection</keyword>
<feature type="region of interest" description="Disordered" evidence="27">
    <location>
        <begin position="1"/>
        <end position="89"/>
    </location>
</feature>
<evidence type="ECO:0000256" key="19">
    <source>
        <dbReference type="ARBA" id="ARBA00022860"/>
    </source>
</evidence>
<reference evidence="31" key="2">
    <citation type="submission" date="2025-08" db="UniProtKB">
        <authorList>
            <consortium name="Ensembl"/>
        </authorList>
    </citation>
    <scope>IDENTIFICATION</scope>
</reference>
<evidence type="ECO:0000256" key="23">
    <source>
        <dbReference type="ARBA" id="ARBA00023273"/>
    </source>
</evidence>
<dbReference type="Gene3D" id="3.30.200.20">
    <property type="entry name" value="Phosphorylase Kinase, domain 1"/>
    <property type="match status" value="1"/>
</dbReference>
<keyword evidence="24" id="KW-0393">Immunoglobulin domain</keyword>
<dbReference type="FunFam" id="2.60.40.10:FF:000297">
    <property type="entry name" value="Myosin light chain kinase, smooth muscle"/>
    <property type="match status" value="1"/>
</dbReference>
<dbReference type="SUPFAM" id="SSF48726">
    <property type="entry name" value="Immunoglobulin"/>
    <property type="match status" value="3"/>
</dbReference>
<dbReference type="Gene3D" id="1.10.510.10">
    <property type="entry name" value="Transferase(Phosphotransferase) domain 1"/>
    <property type="match status" value="1"/>
</dbReference>
<feature type="domain" description="Protein kinase" evidence="28">
    <location>
        <begin position="418"/>
        <end position="673"/>
    </location>
</feature>
<evidence type="ECO:0000256" key="16">
    <source>
        <dbReference type="ARBA" id="ARBA00022837"/>
    </source>
</evidence>
<dbReference type="InterPro" id="IPR000719">
    <property type="entry name" value="Prot_kinase_dom"/>
</dbReference>
<feature type="binding site" evidence="26">
    <location>
        <position position="447"/>
    </location>
    <ligand>
        <name>ATP</name>
        <dbReference type="ChEBI" id="CHEBI:30616"/>
    </ligand>
</feature>
<evidence type="ECO:0000313" key="31">
    <source>
        <dbReference type="Ensembl" id="ENSSFAP00005038012.1"/>
    </source>
</evidence>
<evidence type="ECO:0000256" key="14">
    <source>
        <dbReference type="ARBA" id="ARBA00022741"/>
    </source>
</evidence>
<keyword evidence="11" id="KW-0808">Transferase</keyword>
<dbReference type="PROSITE" id="PS00108">
    <property type="entry name" value="PROTEIN_KINASE_ST"/>
    <property type="match status" value="1"/>
</dbReference>
<evidence type="ECO:0000256" key="27">
    <source>
        <dbReference type="SAM" id="MobiDB-lite"/>
    </source>
</evidence>
<dbReference type="PROSITE" id="PS50011">
    <property type="entry name" value="PROTEIN_KINASE_DOM"/>
    <property type="match status" value="1"/>
</dbReference>
<evidence type="ECO:0000256" key="20">
    <source>
        <dbReference type="ARBA" id="ARBA00023157"/>
    </source>
</evidence>
<dbReference type="InterPro" id="IPR013098">
    <property type="entry name" value="Ig_I-set"/>
</dbReference>
<keyword evidence="17 26" id="KW-0067">ATP-binding</keyword>
<dbReference type="PROSITE" id="PS50853">
    <property type="entry name" value="FN3"/>
    <property type="match status" value="1"/>
</dbReference>
<dbReference type="SUPFAM" id="SSF56112">
    <property type="entry name" value="Protein kinase-like (PK-like)"/>
    <property type="match status" value="1"/>
</dbReference>
<dbReference type="AlphaFoldDB" id="A0A672IA39"/>
<evidence type="ECO:0000256" key="11">
    <source>
        <dbReference type="ARBA" id="ARBA00022679"/>
    </source>
</evidence>
<keyword evidence="8" id="KW-0963">Cytoplasm</keyword>
<keyword evidence="10" id="KW-0597">Phosphoprotein</keyword>
<dbReference type="GO" id="GO:0030017">
    <property type="term" value="C:sarcomere"/>
    <property type="evidence" value="ECO:0007669"/>
    <property type="project" value="UniProtKB-ARBA"/>
</dbReference>
<dbReference type="InterPro" id="IPR007110">
    <property type="entry name" value="Ig-like_dom"/>
</dbReference>
<evidence type="ECO:0000256" key="7">
    <source>
        <dbReference type="ARBA" id="ARBA00021842"/>
    </source>
</evidence>
<evidence type="ECO:0000256" key="26">
    <source>
        <dbReference type="PROSITE-ProRule" id="PRU10141"/>
    </source>
</evidence>
<dbReference type="CDD" id="cd00063">
    <property type="entry name" value="FN3"/>
    <property type="match status" value="1"/>
</dbReference>
<dbReference type="GO" id="GO:0030027">
    <property type="term" value="C:lamellipodium"/>
    <property type="evidence" value="ECO:0007669"/>
    <property type="project" value="UniProtKB-SubCell"/>
</dbReference>
<comment type="cofactor">
    <cofactor evidence="1">
        <name>Ca(2+)</name>
        <dbReference type="ChEBI" id="CHEBI:29108"/>
    </cofactor>
</comment>
<dbReference type="InterPro" id="IPR011009">
    <property type="entry name" value="Kinase-like_dom_sf"/>
</dbReference>
<evidence type="ECO:0000259" key="29">
    <source>
        <dbReference type="PROSITE" id="PS50835"/>
    </source>
</evidence>
<dbReference type="Pfam" id="PF00069">
    <property type="entry name" value="Pkinase"/>
    <property type="match status" value="1"/>
</dbReference>
<comment type="cofactor">
    <cofactor evidence="2">
        <name>Mg(2+)</name>
        <dbReference type="ChEBI" id="CHEBI:18420"/>
    </cofactor>
</comment>
<dbReference type="InterPro" id="IPR008271">
    <property type="entry name" value="Ser/Thr_kinase_AS"/>
</dbReference>
<feature type="domain" description="Ig-like" evidence="29">
    <location>
        <begin position="95"/>
        <end position="182"/>
    </location>
</feature>
<evidence type="ECO:0000256" key="3">
    <source>
        <dbReference type="ARBA" id="ARBA00004510"/>
    </source>
</evidence>
<keyword evidence="16" id="KW-0106">Calcium</keyword>
<keyword evidence="32" id="KW-1185">Reference proteome</keyword>
<gene>
    <name evidence="31" type="primary">mylk</name>
</gene>
<dbReference type="FunFam" id="2.60.40.10:FF:000345">
    <property type="entry name" value="Muscle M-line assembly protein unc-89"/>
    <property type="match status" value="1"/>
</dbReference>
<keyword evidence="15" id="KW-0418">Kinase</keyword>
<evidence type="ECO:0000256" key="15">
    <source>
        <dbReference type="ARBA" id="ARBA00022777"/>
    </source>
</evidence>
<dbReference type="InterPro" id="IPR003599">
    <property type="entry name" value="Ig_sub"/>
</dbReference>
<keyword evidence="18" id="KW-0460">Magnesium</keyword>
<dbReference type="InterPro" id="IPR017441">
    <property type="entry name" value="Protein_kinase_ATP_BS"/>
</dbReference>
<keyword evidence="13" id="KW-0677">Repeat</keyword>
<evidence type="ECO:0000259" key="30">
    <source>
        <dbReference type="PROSITE" id="PS50853"/>
    </source>
</evidence>
<keyword evidence="20" id="KW-1015">Disulfide bond</keyword>
<evidence type="ECO:0000256" key="22">
    <source>
        <dbReference type="ARBA" id="ARBA00023212"/>
    </source>
</evidence>
<evidence type="ECO:0000313" key="32">
    <source>
        <dbReference type="Proteomes" id="UP000472267"/>
    </source>
</evidence>
<evidence type="ECO:0000256" key="5">
    <source>
        <dbReference type="ARBA" id="ARBA00006692"/>
    </source>
</evidence>
<dbReference type="InterPro" id="IPR036116">
    <property type="entry name" value="FN3_sf"/>
</dbReference>
<keyword evidence="9" id="KW-0723">Serine/threonine-protein kinase</keyword>
<evidence type="ECO:0000259" key="28">
    <source>
        <dbReference type="PROSITE" id="PS50011"/>
    </source>
</evidence>
<evidence type="ECO:0000256" key="6">
    <source>
        <dbReference type="ARBA" id="ARBA00012430"/>
    </source>
</evidence>
<evidence type="ECO:0000256" key="17">
    <source>
        <dbReference type="ARBA" id="ARBA00022840"/>
    </source>
</evidence>
<dbReference type="SMART" id="SM00409">
    <property type="entry name" value="IG"/>
    <property type="match status" value="3"/>
</dbReference>
<dbReference type="GO" id="GO:0046872">
    <property type="term" value="F:metal ion binding"/>
    <property type="evidence" value="ECO:0007669"/>
    <property type="project" value="UniProtKB-KW"/>
</dbReference>
<feature type="domain" description="Ig-like" evidence="29">
    <location>
        <begin position="209"/>
        <end position="298"/>
    </location>
</feature>
<dbReference type="PROSITE" id="PS00107">
    <property type="entry name" value="PROTEIN_KINASE_ATP"/>
    <property type="match status" value="1"/>
</dbReference>
<dbReference type="InterPro" id="IPR003961">
    <property type="entry name" value="FN3_dom"/>
</dbReference>
<keyword evidence="14 26" id="KW-0547">Nucleotide-binding</keyword>
<proteinExistence type="inferred from homology"/>
<comment type="similarity">
    <text evidence="5">Belongs to the protein kinase superfamily. CAMK Ser/Thr protein kinase family.</text>
</comment>
<evidence type="ECO:0000256" key="10">
    <source>
        <dbReference type="ARBA" id="ARBA00022553"/>
    </source>
</evidence>
<evidence type="ECO:0000256" key="8">
    <source>
        <dbReference type="ARBA" id="ARBA00022490"/>
    </source>
</evidence>
<dbReference type="Ensembl" id="ENSSFAT00005039426.1">
    <property type="protein sequence ID" value="ENSSFAP00005038012.1"/>
    <property type="gene ID" value="ENSSFAG00005019004.1"/>
</dbReference>
<dbReference type="EC" id="2.7.11.18" evidence="6"/>
<feature type="compositionally biased region" description="Gly residues" evidence="27">
    <location>
        <begin position="32"/>
        <end position="43"/>
    </location>
</feature>
<evidence type="ECO:0000256" key="25">
    <source>
        <dbReference type="ARBA" id="ARBA00030959"/>
    </source>
</evidence>
<evidence type="ECO:0000256" key="2">
    <source>
        <dbReference type="ARBA" id="ARBA00001946"/>
    </source>
</evidence>
<dbReference type="SMART" id="SM00220">
    <property type="entry name" value="S_TKc"/>
    <property type="match status" value="1"/>
</dbReference>
<feature type="compositionally biased region" description="Low complexity" evidence="27">
    <location>
        <begin position="44"/>
        <end position="55"/>
    </location>
</feature>
<evidence type="ECO:0000256" key="4">
    <source>
        <dbReference type="ARBA" id="ARBA00004529"/>
    </source>
</evidence>
<dbReference type="PANTHER" id="PTHR47633:SF1">
    <property type="entry name" value="MYOSIN LIGHT CHAIN KINASE, SMOOTH MUSCLE"/>
    <property type="match status" value="1"/>
</dbReference>
<keyword evidence="22" id="KW-0206">Cytoskeleton</keyword>
<dbReference type="GO" id="GO:0001725">
    <property type="term" value="C:stress fiber"/>
    <property type="evidence" value="ECO:0007669"/>
    <property type="project" value="UniProtKB-SubCell"/>
</dbReference>
<dbReference type="InterPro" id="IPR036179">
    <property type="entry name" value="Ig-like_dom_sf"/>
</dbReference>
<reference evidence="31" key="3">
    <citation type="submission" date="2025-09" db="UniProtKB">
        <authorList>
            <consortium name="Ensembl"/>
        </authorList>
    </citation>
    <scope>IDENTIFICATION</scope>
</reference>
<dbReference type="InterPro" id="IPR003598">
    <property type="entry name" value="Ig_sub2"/>
</dbReference>